<evidence type="ECO:0000313" key="1">
    <source>
        <dbReference type="EMBL" id="SHN31280.1"/>
    </source>
</evidence>
<dbReference type="Gene3D" id="3.50.30.50">
    <property type="entry name" value="Putative cyclase"/>
    <property type="match status" value="1"/>
</dbReference>
<name>A0A1M7QJE2_9BACT</name>
<sequence length="214" mass="23476">MDWIDLTQTITASMPGVQIREAKNLEKDGWNAVNIDIYSHSGTHMDAPIHFGVDGPTIDLMPLSRLICKASILDLTGIQPSSEVRIEDLGKLKNTLKAGDGIIIKTGWSKFSVSDPHKYRDQLPRISENLARWLVEKGLNMLAVEPPSVANVNDLEEVTLIHRILFSGQVIIVEGICNLDKIKAEKVELMALPLKIGAGDGAPARVLARPLKNT</sequence>
<dbReference type="InterPro" id="IPR037175">
    <property type="entry name" value="KFase_sf"/>
</dbReference>
<proteinExistence type="predicted"/>
<dbReference type="InterPro" id="IPR007325">
    <property type="entry name" value="KFase/CYL"/>
</dbReference>
<dbReference type="SUPFAM" id="SSF102198">
    <property type="entry name" value="Putative cyclase"/>
    <property type="match status" value="1"/>
</dbReference>
<dbReference type="OrthoDB" id="9796085at2"/>
<organism evidence="1 2">
    <name type="scientific">Cyclobacterium lianum</name>
    <dbReference type="NCBI Taxonomy" id="388280"/>
    <lineage>
        <taxon>Bacteria</taxon>
        <taxon>Pseudomonadati</taxon>
        <taxon>Bacteroidota</taxon>
        <taxon>Cytophagia</taxon>
        <taxon>Cytophagales</taxon>
        <taxon>Cyclobacteriaceae</taxon>
        <taxon>Cyclobacterium</taxon>
    </lineage>
</organism>
<dbReference type="STRING" id="388280.SAMN04488057_1196"/>
<dbReference type="PANTHER" id="PTHR31118">
    <property type="entry name" value="CYCLASE-LIKE PROTEIN 2"/>
    <property type="match status" value="1"/>
</dbReference>
<dbReference type="Pfam" id="PF04199">
    <property type="entry name" value="Cyclase"/>
    <property type="match status" value="1"/>
</dbReference>
<reference evidence="1 2" key="1">
    <citation type="submission" date="2016-11" db="EMBL/GenBank/DDBJ databases">
        <authorList>
            <person name="Jaros S."/>
            <person name="Januszkiewicz K."/>
            <person name="Wedrychowicz H."/>
        </authorList>
    </citation>
    <scope>NUCLEOTIDE SEQUENCE [LARGE SCALE GENOMIC DNA]</scope>
    <source>
        <strain evidence="1 2">CGMCC 1.6102</strain>
    </source>
</reference>
<dbReference type="RefSeq" id="WP_073097586.1">
    <property type="nucleotide sequence ID" value="NZ_FRCY01000019.1"/>
</dbReference>
<gene>
    <name evidence="1" type="ORF">SAMN04488057_1196</name>
</gene>
<evidence type="ECO:0000313" key="2">
    <source>
        <dbReference type="Proteomes" id="UP000184513"/>
    </source>
</evidence>
<dbReference type="PANTHER" id="PTHR31118:SF32">
    <property type="entry name" value="KYNURENINE FORMAMIDASE"/>
    <property type="match status" value="1"/>
</dbReference>
<protein>
    <submittedName>
        <fullName evidence="1">Kynurenine formamidase</fullName>
    </submittedName>
</protein>
<dbReference type="Proteomes" id="UP000184513">
    <property type="component" value="Unassembled WGS sequence"/>
</dbReference>
<dbReference type="EMBL" id="FRCY01000019">
    <property type="protein sequence ID" value="SHN31280.1"/>
    <property type="molecule type" value="Genomic_DNA"/>
</dbReference>
<keyword evidence="2" id="KW-1185">Reference proteome</keyword>
<dbReference type="GO" id="GO:0019441">
    <property type="term" value="P:L-tryptophan catabolic process to kynurenine"/>
    <property type="evidence" value="ECO:0007669"/>
    <property type="project" value="InterPro"/>
</dbReference>
<accession>A0A1M7QJE2</accession>
<dbReference type="AlphaFoldDB" id="A0A1M7QJE2"/>
<dbReference type="GO" id="GO:0004061">
    <property type="term" value="F:arylformamidase activity"/>
    <property type="evidence" value="ECO:0007669"/>
    <property type="project" value="InterPro"/>
</dbReference>